<name>A0A0F6Y0R7_BRELA</name>
<evidence type="ECO:0000259" key="4">
    <source>
        <dbReference type="Pfam" id="PF21537"/>
    </source>
</evidence>
<feature type="domain" description="DUF1980" evidence="3">
    <location>
        <begin position="12"/>
        <end position="122"/>
    </location>
</feature>
<dbReference type="PANTHER" id="PTHR40047:SF1">
    <property type="entry name" value="UPF0703 PROTEIN YCGQ"/>
    <property type="match status" value="1"/>
</dbReference>
<evidence type="ECO:0000313" key="5">
    <source>
        <dbReference type="EMBL" id="AKF95996.1"/>
    </source>
</evidence>
<proteinExistence type="predicted"/>
<dbReference type="Pfam" id="PF21537">
    <property type="entry name" value="DUF1980_C"/>
    <property type="match status" value="1"/>
</dbReference>
<feature type="domain" description="DUF1980" evidence="4">
    <location>
        <begin position="202"/>
        <end position="329"/>
    </location>
</feature>
<feature type="transmembrane region" description="Helical" evidence="2">
    <location>
        <begin position="12"/>
        <end position="29"/>
    </location>
</feature>
<evidence type="ECO:0000259" key="3">
    <source>
        <dbReference type="Pfam" id="PF09323"/>
    </source>
</evidence>
<dbReference type="PANTHER" id="PTHR40047">
    <property type="entry name" value="UPF0703 PROTEIN YCGQ"/>
    <property type="match status" value="1"/>
</dbReference>
<dbReference type="InterPro" id="IPR048493">
    <property type="entry name" value="DUF1980_N"/>
</dbReference>
<keyword evidence="5" id="KW-0614">Plasmid</keyword>
<dbReference type="RefSeq" id="WP_031415237.1">
    <property type="nucleotide sequence ID" value="NZ_CP011076.1"/>
</dbReference>
<feature type="transmembrane region" description="Helical" evidence="2">
    <location>
        <begin position="90"/>
        <end position="107"/>
    </location>
</feature>
<dbReference type="EMBL" id="CP011076">
    <property type="protein sequence ID" value="AKF95996.1"/>
    <property type="molecule type" value="Genomic_DNA"/>
</dbReference>
<geneLocation type="plasmid" evidence="5">
    <name>unnamed2</name>
</geneLocation>
<feature type="region of interest" description="Disordered" evidence="1">
    <location>
        <begin position="133"/>
        <end position="185"/>
    </location>
</feature>
<organism evidence="5">
    <name type="scientific">Brevibacillus laterosporus</name>
    <name type="common">Bacillus laterosporus</name>
    <dbReference type="NCBI Taxonomy" id="1465"/>
    <lineage>
        <taxon>Bacteria</taxon>
        <taxon>Bacillati</taxon>
        <taxon>Bacillota</taxon>
        <taxon>Bacilli</taxon>
        <taxon>Bacillales</taxon>
        <taxon>Paenibacillaceae</taxon>
        <taxon>Brevibacillus</taxon>
    </lineage>
</organism>
<protein>
    <recommendedName>
        <fullName evidence="6">TIGR03943 family protein</fullName>
    </recommendedName>
</protein>
<dbReference type="InterPro" id="IPR048447">
    <property type="entry name" value="DUF1980_C"/>
</dbReference>
<feature type="compositionally biased region" description="Low complexity" evidence="1">
    <location>
        <begin position="152"/>
        <end position="178"/>
    </location>
</feature>
<evidence type="ECO:0000256" key="1">
    <source>
        <dbReference type="SAM" id="MobiDB-lite"/>
    </source>
</evidence>
<dbReference type="AlphaFoldDB" id="A0A0F6Y0R7"/>
<dbReference type="NCBIfam" id="TIGR03943">
    <property type="entry name" value="TIGR03943 family putative permease subunit"/>
    <property type="match status" value="1"/>
</dbReference>
<keyword evidence="2" id="KW-1133">Transmembrane helix</keyword>
<dbReference type="InterPro" id="IPR015402">
    <property type="entry name" value="DUF1980"/>
</dbReference>
<keyword evidence="2" id="KW-0812">Transmembrane</keyword>
<dbReference type="Pfam" id="PF09323">
    <property type="entry name" value="DUF1980"/>
    <property type="match status" value="1"/>
</dbReference>
<reference evidence="5" key="1">
    <citation type="submission" date="2015-03" db="EMBL/GenBank/DDBJ databases">
        <title>MIGS Cultured Bacterial/Archaeal sample from Brevibacillus laterosporus.</title>
        <authorList>
            <person name="Zeng D."/>
            <person name="Zhu L."/>
            <person name="Dong G."/>
            <person name="Ye W."/>
            <person name="Ren D."/>
            <person name="Wu L."/>
            <person name="Xu J."/>
            <person name="Li G."/>
            <person name="Guo L."/>
        </authorList>
    </citation>
    <scope>NUCLEOTIDE SEQUENCE</scope>
    <source>
        <strain evidence="5">B9</strain>
        <plasmid evidence="5">unnamed2</plasmid>
    </source>
</reference>
<evidence type="ECO:0000256" key="2">
    <source>
        <dbReference type="SAM" id="Phobius"/>
    </source>
</evidence>
<feature type="transmembrane region" description="Helical" evidence="2">
    <location>
        <begin position="41"/>
        <end position="61"/>
    </location>
</feature>
<accession>A0A0F6Y0R7</accession>
<evidence type="ECO:0008006" key="6">
    <source>
        <dbReference type="Google" id="ProtNLM"/>
    </source>
</evidence>
<dbReference type="InterPro" id="IPR052955">
    <property type="entry name" value="UPF0703_membrane_permease"/>
</dbReference>
<keyword evidence="2" id="KW-0472">Membrane</keyword>
<sequence>MHHRTKKRHYYLRSFILLGFSLVFAHLLWTGTISLYLAPRLHTLCYVTFVILLLLTGSSFWQIRHATDQAEETCECGGLHGLPASRLSSTFVYGLFLLPVLMGLFMPDKVLDSAIAKQKGINLLQGDAKKLLSKEPEKMSSDATSSSVDLKSPSSESTTSTSTSPTTNTEPNTNGTTSQRSTTALSTQEVRKMFGGFGDFYQEFATSLYQEPVMKLTDQNFLDGLTVLSVFTHEFNGHPLELMGFVYRQPNMQENEFVVARFSVSCCTADAQVSGVLVQSPTAKEFKTDSWVKVKGTLGLTTFEGNELLILQAQQISQVPAPKDPYVYYSTLPNS</sequence>
<gene>
    <name evidence="5" type="ORF">EX87_20740</name>
</gene>